<dbReference type="PANTHER" id="PTHR43707">
    <property type="entry name" value="HISTIDYL-TRNA SYNTHETASE"/>
    <property type="match status" value="1"/>
</dbReference>
<evidence type="ECO:0000256" key="10">
    <source>
        <dbReference type="PIRSR" id="PIRSR001549-1"/>
    </source>
</evidence>
<dbReference type="InterPro" id="IPR004517">
    <property type="entry name" value="HisZ"/>
</dbReference>
<dbReference type="GO" id="GO:0004821">
    <property type="term" value="F:histidine-tRNA ligase activity"/>
    <property type="evidence" value="ECO:0007669"/>
    <property type="project" value="TreeGrafter"/>
</dbReference>
<keyword evidence="9" id="KW-0028">Amino-acid biosynthesis</keyword>
<dbReference type="GO" id="GO:0016757">
    <property type="term" value="F:glycosyltransferase activity"/>
    <property type="evidence" value="ECO:0007669"/>
    <property type="project" value="UniProtKB-KW"/>
</dbReference>
<dbReference type="UniPathway" id="UPA00031">
    <property type="reaction ID" value="UER00006"/>
</dbReference>
<evidence type="ECO:0000256" key="3">
    <source>
        <dbReference type="ARBA" id="ARBA00005539"/>
    </source>
</evidence>
<dbReference type="InterPro" id="IPR004516">
    <property type="entry name" value="HisRS/HisZ"/>
</dbReference>
<feature type="domain" description="Class II Histidinyl-tRNA synthetase (HisRS)-like catalytic core" evidence="11">
    <location>
        <begin position="10"/>
        <end position="313"/>
    </location>
</feature>
<dbReference type="GO" id="GO:0000105">
    <property type="term" value="P:L-histidine biosynthetic process"/>
    <property type="evidence" value="ECO:0007669"/>
    <property type="project" value="UniProtKB-UniRule"/>
</dbReference>
<comment type="function">
    <text evidence="8 9">Required for the first step of histidine biosynthesis. May allow the feedback regulation of ATP phosphoribosyltransferase activity by histidine.</text>
</comment>
<evidence type="ECO:0000256" key="4">
    <source>
        <dbReference type="ARBA" id="ARBA00011496"/>
    </source>
</evidence>
<gene>
    <name evidence="9 12" type="primary">hisZ</name>
    <name evidence="12" type="ORF">WS71_21470</name>
</gene>
<protein>
    <recommendedName>
        <fullName evidence="5 9">ATP phosphoribosyltransferase regulatory subunit</fullName>
    </recommendedName>
</protein>
<dbReference type="AlphaFoldDB" id="A0A1B4G1R1"/>
<comment type="subcellular location">
    <subcellularLocation>
        <location evidence="1 9">Cytoplasm</location>
    </subcellularLocation>
</comment>
<comment type="similarity">
    <text evidence="3 9">Belongs to the class-II aminoacyl-tRNA synthetase family. HisZ subfamily.</text>
</comment>
<dbReference type="GO" id="GO:0005737">
    <property type="term" value="C:cytoplasm"/>
    <property type="evidence" value="ECO:0007669"/>
    <property type="project" value="UniProtKB-SubCell"/>
</dbReference>
<keyword evidence="7 9" id="KW-0368">Histidine biosynthesis</keyword>
<dbReference type="PANTHER" id="PTHR43707:SF1">
    <property type="entry name" value="HISTIDINE--TRNA LIGASE, MITOCHONDRIAL-RELATED"/>
    <property type="match status" value="1"/>
</dbReference>
<sequence length="382" mass="41738">MSTWLLPENIADVLPSEARKIEELRRRLLDRFRSYGYEMVMPPLLEYLESLLTSGGNELRLRTFKLVDQVSGRTLGLRADMTPQVARIDAHLLNRQGVTRLCYAGPVLHTRPRGLHASREQLQVGAEIYGHAGLEADQEIQQLMLDALHLTGLKKIRLDLCHAGVLAALFARDAVAAERGEALYDALAGKDVPRLNELTDDLGADTRAALRALPRLYGDASVLDEARRQLPALPEIARALDDLAHLAAQVKDAEVAIDLADLRGYAYHSGAMFAAYVDGVPNAVAHGGRYDHVGQAYGRARPATGFSLDLREIARISPIEARGAAILAPWNQDDALRAAVGALRDAGEVVIQALPGHDHVLDEFACDRTLVEQGGAWVVEPR</sequence>
<dbReference type="HAMAP" id="MF_00125">
    <property type="entry name" value="HisZ"/>
    <property type="match status" value="1"/>
</dbReference>
<comment type="miscellaneous">
    <text evidence="9">This function is generally fulfilled by the C-terminal part of HisG, which is missing in some bacteria such as this one.</text>
</comment>
<dbReference type="SUPFAM" id="SSF55681">
    <property type="entry name" value="Class II aaRS and biotin synthetases"/>
    <property type="match status" value="1"/>
</dbReference>
<keyword evidence="12" id="KW-0328">Glycosyltransferase</keyword>
<feature type="binding site" evidence="10">
    <location>
        <begin position="80"/>
        <end position="82"/>
    </location>
    <ligand>
        <name>L-histidine</name>
        <dbReference type="ChEBI" id="CHEBI:57595"/>
    </ligand>
</feature>
<dbReference type="CDD" id="cd00773">
    <property type="entry name" value="HisRS-like_core"/>
    <property type="match status" value="1"/>
</dbReference>
<evidence type="ECO:0000259" key="11">
    <source>
        <dbReference type="Pfam" id="PF13393"/>
    </source>
</evidence>
<dbReference type="NCBIfam" id="TIGR00443">
    <property type="entry name" value="hisZ_biosyn_reg"/>
    <property type="match status" value="1"/>
</dbReference>
<dbReference type="Gene3D" id="3.30.930.10">
    <property type="entry name" value="Bira Bifunctional Protein, Domain 2"/>
    <property type="match status" value="1"/>
</dbReference>
<comment type="subunit">
    <text evidence="4 9">Heteromultimer composed of HisG and HisZ subunits.</text>
</comment>
<evidence type="ECO:0000256" key="7">
    <source>
        <dbReference type="ARBA" id="ARBA00023102"/>
    </source>
</evidence>
<keyword evidence="6 9" id="KW-0963">Cytoplasm</keyword>
<reference evidence="12 13" key="1">
    <citation type="submission" date="2015-12" db="EMBL/GenBank/DDBJ databases">
        <title>Diversity of Burkholderia near neighbor genomes.</title>
        <authorList>
            <person name="Sahl J."/>
            <person name="Wagner D."/>
            <person name="Keim P."/>
        </authorList>
    </citation>
    <scope>NUCLEOTIDE SEQUENCE [LARGE SCALE GENOMIC DNA]</scope>
    <source>
        <strain evidence="12 13">BDU8</strain>
    </source>
</reference>
<evidence type="ECO:0000256" key="5">
    <source>
        <dbReference type="ARBA" id="ARBA00020397"/>
    </source>
</evidence>
<evidence type="ECO:0000256" key="8">
    <source>
        <dbReference type="ARBA" id="ARBA00025246"/>
    </source>
</evidence>
<dbReference type="EMBL" id="CP013389">
    <property type="protein sequence ID" value="AOJ09852.1"/>
    <property type="molecule type" value="Genomic_DNA"/>
</dbReference>
<dbReference type="InterPro" id="IPR045864">
    <property type="entry name" value="aa-tRNA-synth_II/BPL/LPL"/>
</dbReference>
<keyword evidence="12" id="KW-0808">Transferase</keyword>
<evidence type="ECO:0000256" key="9">
    <source>
        <dbReference type="HAMAP-Rule" id="MF_00125"/>
    </source>
</evidence>
<evidence type="ECO:0000313" key="12">
    <source>
        <dbReference type="EMBL" id="AOJ09852.1"/>
    </source>
</evidence>
<dbReference type="InterPro" id="IPR041715">
    <property type="entry name" value="HisRS-like_core"/>
</dbReference>
<proteinExistence type="inferred from homology"/>
<evidence type="ECO:0000313" key="13">
    <source>
        <dbReference type="Proteomes" id="UP000067711"/>
    </source>
</evidence>
<organism evidence="12 13">
    <name type="scientific">Burkholderia mayonis</name>
    <dbReference type="NCBI Taxonomy" id="1385591"/>
    <lineage>
        <taxon>Bacteria</taxon>
        <taxon>Pseudomonadati</taxon>
        <taxon>Pseudomonadota</taxon>
        <taxon>Betaproteobacteria</taxon>
        <taxon>Burkholderiales</taxon>
        <taxon>Burkholderiaceae</taxon>
        <taxon>Burkholderia</taxon>
        <taxon>pseudomallei group</taxon>
    </lineage>
</organism>
<dbReference type="NCBIfam" id="NF009086">
    <property type="entry name" value="PRK12421.1"/>
    <property type="match status" value="1"/>
</dbReference>
<comment type="pathway">
    <text evidence="2 9">Amino-acid biosynthesis; L-histidine biosynthesis; L-histidine from 5-phospho-alpha-D-ribose 1-diphosphate: step 1/9.</text>
</comment>
<dbReference type="RefSeq" id="WP_066493772.1">
    <property type="nucleotide sequence ID" value="NZ_CP013389.1"/>
</dbReference>
<feature type="binding site" evidence="10">
    <location>
        <position position="127"/>
    </location>
    <ligand>
        <name>L-histidine</name>
        <dbReference type="ChEBI" id="CHEBI:57595"/>
    </ligand>
</feature>
<evidence type="ECO:0000256" key="2">
    <source>
        <dbReference type="ARBA" id="ARBA00004667"/>
    </source>
</evidence>
<feature type="binding site" evidence="10">
    <location>
        <position position="123"/>
    </location>
    <ligand>
        <name>L-histidine</name>
        <dbReference type="ChEBI" id="CHEBI:57595"/>
    </ligand>
</feature>
<name>A0A1B4G1R1_9BURK</name>
<dbReference type="PIRSF" id="PIRSF001549">
    <property type="entry name" value="His-tRNA_synth"/>
    <property type="match status" value="1"/>
</dbReference>
<evidence type="ECO:0000256" key="1">
    <source>
        <dbReference type="ARBA" id="ARBA00004496"/>
    </source>
</evidence>
<dbReference type="Pfam" id="PF13393">
    <property type="entry name" value="tRNA-synt_His"/>
    <property type="match status" value="1"/>
</dbReference>
<dbReference type="GO" id="GO:0006427">
    <property type="term" value="P:histidyl-tRNA aminoacylation"/>
    <property type="evidence" value="ECO:0007669"/>
    <property type="project" value="TreeGrafter"/>
</dbReference>
<evidence type="ECO:0000256" key="6">
    <source>
        <dbReference type="ARBA" id="ARBA00022490"/>
    </source>
</evidence>
<feature type="binding site" evidence="10">
    <location>
        <position position="263"/>
    </location>
    <ligand>
        <name>L-histidine</name>
        <dbReference type="ChEBI" id="CHEBI:57595"/>
    </ligand>
</feature>
<accession>A0A1B4G1R1</accession>
<dbReference type="Proteomes" id="UP000067711">
    <property type="component" value="Chromosome 1"/>
</dbReference>
<dbReference type="NCBIfam" id="NF008935">
    <property type="entry name" value="PRK12292.1-1"/>
    <property type="match status" value="1"/>
</dbReference>